<reference evidence="1 2" key="1">
    <citation type="journal article" date="2020" name="Cell">
        <title>Large-Scale Comparative Analyses of Tick Genomes Elucidate Their Genetic Diversity and Vector Capacities.</title>
        <authorList>
            <consortium name="Tick Genome and Microbiome Consortium (TIGMIC)"/>
            <person name="Jia N."/>
            <person name="Wang J."/>
            <person name="Shi W."/>
            <person name="Du L."/>
            <person name="Sun Y."/>
            <person name="Zhan W."/>
            <person name="Jiang J.F."/>
            <person name="Wang Q."/>
            <person name="Zhang B."/>
            <person name="Ji P."/>
            <person name="Bell-Sakyi L."/>
            <person name="Cui X.M."/>
            <person name="Yuan T.T."/>
            <person name="Jiang B.G."/>
            <person name="Yang W.F."/>
            <person name="Lam T.T."/>
            <person name="Chang Q.C."/>
            <person name="Ding S.J."/>
            <person name="Wang X.J."/>
            <person name="Zhu J.G."/>
            <person name="Ruan X.D."/>
            <person name="Zhao L."/>
            <person name="Wei J.T."/>
            <person name="Ye R.Z."/>
            <person name="Que T.C."/>
            <person name="Du C.H."/>
            <person name="Zhou Y.H."/>
            <person name="Cheng J.X."/>
            <person name="Dai P.F."/>
            <person name="Guo W.B."/>
            <person name="Han X.H."/>
            <person name="Huang E.J."/>
            <person name="Li L.F."/>
            <person name="Wei W."/>
            <person name="Gao Y.C."/>
            <person name="Liu J.Z."/>
            <person name="Shao H.Z."/>
            <person name="Wang X."/>
            <person name="Wang C.C."/>
            <person name="Yang T.C."/>
            <person name="Huo Q.B."/>
            <person name="Li W."/>
            <person name="Chen H.Y."/>
            <person name="Chen S.E."/>
            <person name="Zhou L.G."/>
            <person name="Ni X.B."/>
            <person name="Tian J.H."/>
            <person name="Sheng Y."/>
            <person name="Liu T."/>
            <person name="Pan Y.S."/>
            <person name="Xia L.Y."/>
            <person name="Li J."/>
            <person name="Zhao F."/>
            <person name="Cao W.C."/>
        </authorList>
    </citation>
    <scope>NUCLEOTIDE SEQUENCE [LARGE SCALE GENOMIC DNA]</scope>
    <source>
        <strain evidence="1">Iper-2018</strain>
    </source>
</reference>
<name>A0AC60R0P6_IXOPE</name>
<evidence type="ECO:0000313" key="2">
    <source>
        <dbReference type="Proteomes" id="UP000805193"/>
    </source>
</evidence>
<comment type="caution">
    <text evidence="1">The sequence shown here is derived from an EMBL/GenBank/DDBJ whole genome shotgun (WGS) entry which is preliminary data.</text>
</comment>
<protein>
    <submittedName>
        <fullName evidence="1">Uncharacterized protein</fullName>
    </submittedName>
</protein>
<organism evidence="1 2">
    <name type="scientific">Ixodes persulcatus</name>
    <name type="common">Taiga tick</name>
    <dbReference type="NCBI Taxonomy" id="34615"/>
    <lineage>
        <taxon>Eukaryota</taxon>
        <taxon>Metazoa</taxon>
        <taxon>Ecdysozoa</taxon>
        <taxon>Arthropoda</taxon>
        <taxon>Chelicerata</taxon>
        <taxon>Arachnida</taxon>
        <taxon>Acari</taxon>
        <taxon>Parasitiformes</taxon>
        <taxon>Ixodida</taxon>
        <taxon>Ixodoidea</taxon>
        <taxon>Ixodidae</taxon>
        <taxon>Ixodinae</taxon>
        <taxon>Ixodes</taxon>
    </lineage>
</organism>
<accession>A0AC60R0P6</accession>
<keyword evidence="2" id="KW-1185">Reference proteome</keyword>
<dbReference type="Proteomes" id="UP000805193">
    <property type="component" value="Unassembled WGS sequence"/>
</dbReference>
<dbReference type="EMBL" id="JABSTQ010000775">
    <property type="protein sequence ID" value="KAG0445201.1"/>
    <property type="molecule type" value="Genomic_DNA"/>
</dbReference>
<gene>
    <name evidence="1" type="ORF">HPB47_018585</name>
</gene>
<evidence type="ECO:0000313" key="1">
    <source>
        <dbReference type="EMBL" id="KAG0445201.1"/>
    </source>
</evidence>
<proteinExistence type="predicted"/>
<sequence>MSRNTASENNEIGNQQRPGFSTSSGSDRSLTKSKTVTSEDGMFYTGGASKEEAQLGLADQNNESTQFLSAKTVILPPSSSSSQSLAVIKQKDPRPDTYSTSPGTESSGYNADISSPEQNPQATPGTDDSMVQLLNKRKSEESVGEDIMLLKHDGGTSGDPSKTLFSQDDFKRWVESDVFEHLRARGQAAHEEVEFSADNASADRWLVVILVASLYIMFYVAGGLAYYVLEYNGYVVDYPSYLNTTIGISQIHRKPDLFGLPATVEARLECVPSLNVEDSADWLEQDVIAGFRVWQLMFLSLGGLIVITLEKVKTVYEHEEDKRSRGSWDSLAECEELTLRQRLRKLLRSMKSKPQKQQKPDKDGDGSDSNSGDSSGGKGDADGANHSGATNPESDESSHSRTIREETITIDEEDEDA</sequence>